<sequence>MESNATIVIPNCTFTWFHSFEGIKSSLGVVGALLNFVLVYVIFRNKNLHSPCGFLIASSSFCIAHWQMNLMIAFILVELDANILSTAFCIFMQAYLVFAMQGMEVLILFIALDRLFNVALPTWTRNLQKQNYFLIMLTIAVAYVGYSTYECVDSAIRILKGIDSLKCVCFDIATPRVVQFMMIFNACSVFCYIVLWLLLKFKSKSKVNKRIFKALAIIMLVDVLGWSSSTIIWNLSAFVKFSPMVEYYLRTVIQLILVLTTSSNSIVLLATSTDYRQAYSRVFPRMFNCFSKLKNKINSSTSGNNNILFVASESGRNTTR</sequence>
<proteinExistence type="predicted"/>
<dbReference type="InterPro" id="IPR047130">
    <property type="entry name" value="7TM_GPCR_Srsx_nematod"/>
</dbReference>
<evidence type="ECO:0000313" key="7">
    <source>
        <dbReference type="EMBL" id="KAI1698719.1"/>
    </source>
</evidence>
<dbReference type="InterPro" id="IPR017452">
    <property type="entry name" value="GPCR_Rhodpsn_7TM"/>
</dbReference>
<dbReference type="Pfam" id="PF10320">
    <property type="entry name" value="7TM_GPCR_Srsx"/>
    <property type="match status" value="1"/>
</dbReference>
<dbReference type="InterPro" id="IPR019424">
    <property type="entry name" value="7TM_GPCR_Srsx"/>
</dbReference>
<keyword evidence="3 5" id="KW-1133">Transmembrane helix</keyword>
<name>A0AAD4QYQ7_9BILA</name>
<keyword evidence="2 5" id="KW-0812">Transmembrane</keyword>
<evidence type="ECO:0000256" key="3">
    <source>
        <dbReference type="ARBA" id="ARBA00022989"/>
    </source>
</evidence>
<feature type="transmembrane region" description="Helical" evidence="5">
    <location>
        <begin position="55"/>
        <end position="77"/>
    </location>
</feature>
<reference evidence="7" key="1">
    <citation type="submission" date="2022-01" db="EMBL/GenBank/DDBJ databases">
        <title>Genome Sequence Resource for Two Populations of Ditylenchus destructor, the Migratory Endoparasitic Phytonematode.</title>
        <authorList>
            <person name="Zhang H."/>
            <person name="Lin R."/>
            <person name="Xie B."/>
        </authorList>
    </citation>
    <scope>NUCLEOTIDE SEQUENCE</scope>
    <source>
        <strain evidence="7">BazhouSP</strain>
    </source>
</reference>
<dbReference type="PROSITE" id="PS50262">
    <property type="entry name" value="G_PROTEIN_RECEP_F1_2"/>
    <property type="match status" value="1"/>
</dbReference>
<accession>A0AAD4QYQ7</accession>
<feature type="transmembrane region" description="Helical" evidence="5">
    <location>
        <begin position="247"/>
        <end position="271"/>
    </location>
</feature>
<feature type="transmembrane region" description="Helical" evidence="5">
    <location>
        <begin position="25"/>
        <end position="43"/>
    </location>
</feature>
<comment type="caution">
    <text evidence="7">The sequence shown here is derived from an EMBL/GenBank/DDBJ whole genome shotgun (WGS) entry which is preliminary data.</text>
</comment>
<dbReference type="Gene3D" id="1.20.1070.10">
    <property type="entry name" value="Rhodopsin 7-helix transmembrane proteins"/>
    <property type="match status" value="1"/>
</dbReference>
<evidence type="ECO:0000256" key="1">
    <source>
        <dbReference type="ARBA" id="ARBA00004370"/>
    </source>
</evidence>
<dbReference type="SUPFAM" id="SSF81321">
    <property type="entry name" value="Family A G protein-coupled receptor-like"/>
    <property type="match status" value="1"/>
</dbReference>
<keyword evidence="8" id="KW-1185">Reference proteome</keyword>
<evidence type="ECO:0000256" key="5">
    <source>
        <dbReference type="SAM" id="Phobius"/>
    </source>
</evidence>
<feature type="transmembrane region" description="Helical" evidence="5">
    <location>
        <begin position="132"/>
        <end position="149"/>
    </location>
</feature>
<dbReference type="Proteomes" id="UP001201812">
    <property type="component" value="Unassembled WGS sequence"/>
</dbReference>
<feature type="transmembrane region" description="Helical" evidence="5">
    <location>
        <begin position="83"/>
        <end position="112"/>
    </location>
</feature>
<dbReference type="PANTHER" id="PTHR23360">
    <property type="entry name" value="G-PROTEIN COUPLED RECEPTORS FAMILY 1 PROFILE DOMAIN-CONTAINING PROTEIN-RELATED"/>
    <property type="match status" value="1"/>
</dbReference>
<dbReference type="CDD" id="cd00637">
    <property type="entry name" value="7tm_classA_rhodopsin-like"/>
    <property type="match status" value="1"/>
</dbReference>
<feature type="domain" description="G-protein coupled receptors family 1 profile" evidence="6">
    <location>
        <begin position="34"/>
        <end position="268"/>
    </location>
</feature>
<feature type="transmembrane region" description="Helical" evidence="5">
    <location>
        <begin position="211"/>
        <end position="235"/>
    </location>
</feature>
<comment type="subcellular location">
    <subcellularLocation>
        <location evidence="1">Membrane</location>
    </subcellularLocation>
</comment>
<dbReference type="InterPro" id="IPR000276">
    <property type="entry name" value="GPCR_Rhodpsn"/>
</dbReference>
<dbReference type="SMART" id="SM01381">
    <property type="entry name" value="7TM_GPCR_Srsx"/>
    <property type="match status" value="1"/>
</dbReference>
<dbReference type="GO" id="GO:0016020">
    <property type="term" value="C:membrane"/>
    <property type="evidence" value="ECO:0007669"/>
    <property type="project" value="UniProtKB-SubCell"/>
</dbReference>
<dbReference type="EMBL" id="JAKKPZ010000207">
    <property type="protein sequence ID" value="KAI1698719.1"/>
    <property type="molecule type" value="Genomic_DNA"/>
</dbReference>
<protein>
    <submittedName>
        <fullName evidence="7">Serpentine type 7TM GPCR chemoreceptor srsx domain-containing protein</fullName>
    </submittedName>
</protein>
<feature type="transmembrane region" description="Helical" evidence="5">
    <location>
        <begin position="180"/>
        <end position="199"/>
    </location>
</feature>
<gene>
    <name evidence="7" type="ORF">DdX_17756</name>
</gene>
<evidence type="ECO:0000256" key="2">
    <source>
        <dbReference type="ARBA" id="ARBA00022692"/>
    </source>
</evidence>
<organism evidence="7 8">
    <name type="scientific">Ditylenchus destructor</name>
    <dbReference type="NCBI Taxonomy" id="166010"/>
    <lineage>
        <taxon>Eukaryota</taxon>
        <taxon>Metazoa</taxon>
        <taxon>Ecdysozoa</taxon>
        <taxon>Nematoda</taxon>
        <taxon>Chromadorea</taxon>
        <taxon>Rhabditida</taxon>
        <taxon>Tylenchina</taxon>
        <taxon>Tylenchomorpha</taxon>
        <taxon>Sphaerularioidea</taxon>
        <taxon>Anguinidae</taxon>
        <taxon>Anguininae</taxon>
        <taxon>Ditylenchus</taxon>
    </lineage>
</organism>
<dbReference type="GO" id="GO:0004930">
    <property type="term" value="F:G protein-coupled receptor activity"/>
    <property type="evidence" value="ECO:0007669"/>
    <property type="project" value="InterPro"/>
</dbReference>
<evidence type="ECO:0000256" key="4">
    <source>
        <dbReference type="ARBA" id="ARBA00023136"/>
    </source>
</evidence>
<dbReference type="AlphaFoldDB" id="A0AAD4QYQ7"/>
<keyword evidence="4 5" id="KW-0472">Membrane</keyword>
<evidence type="ECO:0000259" key="6">
    <source>
        <dbReference type="PROSITE" id="PS50262"/>
    </source>
</evidence>
<evidence type="ECO:0000313" key="8">
    <source>
        <dbReference type="Proteomes" id="UP001201812"/>
    </source>
</evidence>